<evidence type="ECO:0000256" key="5">
    <source>
        <dbReference type="SAM" id="Phobius"/>
    </source>
</evidence>
<feature type="transmembrane region" description="Helical" evidence="5">
    <location>
        <begin position="161"/>
        <end position="178"/>
    </location>
</feature>
<protein>
    <submittedName>
        <fullName evidence="7">Sodium:calcium exchanger</fullName>
    </submittedName>
</protein>
<dbReference type="InterPro" id="IPR044880">
    <property type="entry name" value="NCX_ion-bd_dom_sf"/>
</dbReference>
<gene>
    <name evidence="7" type="ORF">NDI79_22090</name>
</gene>
<keyword evidence="8" id="KW-1185">Reference proteome</keyword>
<feature type="transmembrane region" description="Helical" evidence="5">
    <location>
        <begin position="223"/>
        <end position="246"/>
    </location>
</feature>
<proteinExistence type="predicted"/>
<dbReference type="Pfam" id="PF01699">
    <property type="entry name" value="Na_Ca_ex"/>
    <property type="match status" value="2"/>
</dbReference>
<feature type="transmembrane region" description="Helical" evidence="5">
    <location>
        <begin position="327"/>
        <end position="346"/>
    </location>
</feature>
<dbReference type="EMBL" id="JAMQOQ010000009">
    <property type="protein sequence ID" value="MDS0296862.1"/>
    <property type="molecule type" value="Genomic_DNA"/>
</dbReference>
<dbReference type="Proteomes" id="UP001254813">
    <property type="component" value="Unassembled WGS sequence"/>
</dbReference>
<comment type="caution">
    <text evidence="7">The sequence shown here is derived from an EMBL/GenBank/DDBJ whole genome shotgun (WGS) entry which is preliminary data.</text>
</comment>
<dbReference type="RefSeq" id="WP_310930800.1">
    <property type="nucleotide sequence ID" value="NZ_JAMQOQ010000009.1"/>
</dbReference>
<evidence type="ECO:0000256" key="1">
    <source>
        <dbReference type="ARBA" id="ARBA00004141"/>
    </source>
</evidence>
<reference evidence="7 8" key="1">
    <citation type="submission" date="2022-06" db="EMBL/GenBank/DDBJ databases">
        <title>Halogeometricum sp. a new haloarchaeum isolate from saline soil.</title>
        <authorList>
            <person name="Strakova D."/>
            <person name="Galisteo C."/>
            <person name="Sanchez-Porro C."/>
            <person name="Ventosa A."/>
        </authorList>
    </citation>
    <scope>NUCLEOTIDE SEQUENCE [LARGE SCALE GENOMIC DNA]</scope>
    <source>
        <strain evidence="8">S3BR25-2</strain>
    </source>
</reference>
<evidence type="ECO:0000313" key="7">
    <source>
        <dbReference type="EMBL" id="MDS0296862.1"/>
    </source>
</evidence>
<feature type="transmembrane region" description="Helical" evidence="5">
    <location>
        <begin position="267"/>
        <end position="287"/>
    </location>
</feature>
<keyword evidence="2 5" id="KW-0812">Transmembrane</keyword>
<dbReference type="Gene3D" id="1.20.1420.30">
    <property type="entry name" value="NCX, central ion-binding region"/>
    <property type="match status" value="1"/>
</dbReference>
<feature type="transmembrane region" description="Helical" evidence="5">
    <location>
        <begin position="199"/>
        <end position="217"/>
    </location>
</feature>
<keyword evidence="3 5" id="KW-1133">Transmembrane helix</keyword>
<evidence type="ECO:0000256" key="3">
    <source>
        <dbReference type="ARBA" id="ARBA00022989"/>
    </source>
</evidence>
<comment type="subcellular location">
    <subcellularLocation>
        <location evidence="1">Membrane</location>
        <topology evidence="1">Multi-pass membrane protein</topology>
    </subcellularLocation>
</comment>
<keyword evidence="4 5" id="KW-0472">Membrane</keyword>
<evidence type="ECO:0000259" key="6">
    <source>
        <dbReference type="Pfam" id="PF01699"/>
    </source>
</evidence>
<feature type="transmembrane region" description="Helical" evidence="5">
    <location>
        <begin position="293"/>
        <end position="315"/>
    </location>
</feature>
<feature type="domain" description="Sodium/calcium exchanger membrane region" evidence="6">
    <location>
        <begin position="7"/>
        <end position="179"/>
    </location>
</feature>
<evidence type="ECO:0000256" key="2">
    <source>
        <dbReference type="ARBA" id="ARBA00022692"/>
    </source>
</evidence>
<organism evidence="7 8">
    <name type="scientific">Halogeometricum luteum</name>
    <dbReference type="NCBI Taxonomy" id="2950537"/>
    <lineage>
        <taxon>Archaea</taxon>
        <taxon>Methanobacteriati</taxon>
        <taxon>Methanobacteriota</taxon>
        <taxon>Stenosarchaea group</taxon>
        <taxon>Halobacteria</taxon>
        <taxon>Halobacteriales</taxon>
        <taxon>Haloferacaceae</taxon>
        <taxon>Halogeometricum</taxon>
    </lineage>
</organism>
<dbReference type="InterPro" id="IPR004837">
    <property type="entry name" value="NaCa_Exmemb"/>
</dbReference>
<sequence>MAVWLWVVVLIGAVWLADWGADHLADPLRKIRRQWGVTGTGGAALLAIVTASPEVAINTTSALRGVGGIGLGNMLGSNIVSFPLIFTIAYLASRRELTGNGGTTQRESDGESPIDGAETHSAHIQQRLLRLDRRSVTVLVLPYLGILGLLALLTIPEQWQGLQPIDGVIMLVAYGLYLTQAVYRGREEGESVEWSTKELGLAVAGVGALAVGAYFTVRATESLIAAFGISEVIGGLFITATMSTAPEVFKTWRVVKSGQVTAGTTSVVADNAVTVTIGFLPLALVTLPIQNMLLFSVNLAFVALMPAALALLIHFGSDDHGLKRWQVGVLDSLYLLYLIVMAFGVLQLL</sequence>
<name>A0ABU2G7S1_9EURY</name>
<evidence type="ECO:0000313" key="8">
    <source>
        <dbReference type="Proteomes" id="UP001254813"/>
    </source>
</evidence>
<accession>A0ABU2G7S1</accession>
<feature type="transmembrane region" description="Helical" evidence="5">
    <location>
        <begin position="74"/>
        <end position="92"/>
    </location>
</feature>
<feature type="domain" description="Sodium/calcium exchanger membrane region" evidence="6">
    <location>
        <begin position="199"/>
        <end position="341"/>
    </location>
</feature>
<feature type="transmembrane region" description="Helical" evidence="5">
    <location>
        <begin position="136"/>
        <end position="155"/>
    </location>
</feature>
<evidence type="ECO:0000256" key="4">
    <source>
        <dbReference type="ARBA" id="ARBA00023136"/>
    </source>
</evidence>